<reference evidence="5" key="1">
    <citation type="submission" date="2020-01" db="EMBL/GenBank/DDBJ databases">
        <title>Draft genome sequence of the Termite Coptotermes fromosanus.</title>
        <authorList>
            <person name="Itakura S."/>
            <person name="Yosikawa Y."/>
            <person name="Umezawa K."/>
        </authorList>
    </citation>
    <scope>NUCLEOTIDE SEQUENCE [LARGE SCALE GENOMIC DNA]</scope>
</reference>
<sequence length="1154" mass="132926">IQFILSEEFSHLKKDVRQSLLFYGSGHRVVVASVEIIFDNTDKQLPIPSEVVSFCRRIGLNYDQFYINKKVTPYKEMVDVLVSAGFCSCNTYHIVKQGKVNQLATAPDSYRLAVLLEVAGTQVHEDGIQKAKFMLEELKQELEGAKTLMQTLSKRLEVLAQEKNDLEAFSSLDRKRRALEYCLHESRLKAAVEELEAMEELYSPSLKSQKDCRSLQQKAQEEMQETSKLLEDTEKHLGTLQDCQSKLSTEEQQVQSQIDEIVLKINTLSEEREAITEQKAQTQDELKILEERMAQNEMKLLSLKPQYEECKRKEEEFRKMLSELEQKRDETYDKLGRHKQFGTKEERDAWLCNELEVVSETLKELHLKENKMTEELQKDVEQEYKLKVEIEGLKKVEGDCQNSITELEKHLFNVEKNRIERETILSELFRRDADLQQKQSSLQDDLTRTRRSLCSLTDKNVIDGVEGLLRVLKKLQSNDETVASVVNGYCGTVLDNFECSDSLLTAVEVTAGKRLFYHIVATDEVSSKITKEFNSSHMHGEINFFLLNRLSPKVRHYPVSKDALPLIHKLSYAQKYDKAMQYVFGRTLLCRNMEVAFHFADENDLDCVTLDGDQALRSGSLCGGYHDKSKSIISSYKNYTSLQKLLKEAEKEGQTIKDLIKDLRDEITKYSTDKQKLERKIINAKRDIEHMKSCKILLSDDLIGLKEVRAKKEQIQEQCHSNVDILQARKIALENELNHEMVSQLSEAEQKEVDQLNDDIRKLTEECKKMFSERLQLQYDRELLLKSTLTKQHERLTEVSLHIISSSHPQCVNLQVADSRIISYDKGTAPSHIHTQAATSFNQLIIFCYFSVQQESIQGKLKGQKEEEANIRLEIDAYDKELKLFATKKNTLMTRIEECNENICKLGPLPLQEQTKYQNVGTVQAMKLLTEVNRKLKRFHRMNMQAEFQHTELLNKEKKVKLRIEKLDRGYNDILELLDILEMRRNDAVLFTFRQSSENFSRIFKKLVPTGHAQLTMKTSESESVPIGNVTDVSRIKGIGISVSFDTDVTQVHELKEMSGGEKSLLALTLIFALQKCSPVPLCVVDEVDSMLDSAYRPSLAWLISELSKETQFIVTSHGHDILDYGDQFYGVKSINQRSHVNTITKEEALKFVT</sequence>
<feature type="non-terminal residue" evidence="4">
    <location>
        <position position="1"/>
    </location>
</feature>
<feature type="coiled-coil region" evidence="2">
    <location>
        <begin position="128"/>
        <end position="169"/>
    </location>
</feature>
<feature type="coiled-coil region" evidence="2">
    <location>
        <begin position="642"/>
        <end position="694"/>
    </location>
</feature>
<dbReference type="SUPFAM" id="SSF75553">
    <property type="entry name" value="Smc hinge domain"/>
    <property type="match status" value="1"/>
</dbReference>
<dbReference type="OrthoDB" id="431497at2759"/>
<feature type="coiled-coil region" evidence="2">
    <location>
        <begin position="212"/>
        <end position="334"/>
    </location>
</feature>
<feature type="coiled-coil region" evidence="2">
    <location>
        <begin position="746"/>
        <end position="773"/>
    </location>
</feature>
<dbReference type="InterPro" id="IPR024704">
    <property type="entry name" value="SMC"/>
</dbReference>
<dbReference type="InterPro" id="IPR027417">
    <property type="entry name" value="P-loop_NTPase"/>
</dbReference>
<dbReference type="InterPro" id="IPR003395">
    <property type="entry name" value="RecF/RecN/SMC_N"/>
</dbReference>
<evidence type="ECO:0000259" key="3">
    <source>
        <dbReference type="SMART" id="SM00968"/>
    </source>
</evidence>
<dbReference type="Pfam" id="PF06470">
    <property type="entry name" value="SMC_hinge"/>
    <property type="match status" value="1"/>
</dbReference>
<dbReference type="AlphaFoldDB" id="A0A6L2PAN0"/>
<dbReference type="InterPro" id="IPR036277">
    <property type="entry name" value="SMC_hinge_sf"/>
</dbReference>
<evidence type="ECO:0000256" key="1">
    <source>
        <dbReference type="ARBA" id="ARBA00023054"/>
    </source>
</evidence>
<dbReference type="Gene3D" id="1.20.1060.20">
    <property type="match status" value="1"/>
</dbReference>
<dbReference type="SMART" id="SM00968">
    <property type="entry name" value="SMC_hinge"/>
    <property type="match status" value="1"/>
</dbReference>
<dbReference type="EMBL" id="BLKM01000137">
    <property type="protein sequence ID" value="GFG29386.1"/>
    <property type="molecule type" value="Genomic_DNA"/>
</dbReference>
<dbReference type="GO" id="GO:0051276">
    <property type="term" value="P:chromosome organization"/>
    <property type="evidence" value="ECO:0007669"/>
    <property type="project" value="InterPro"/>
</dbReference>
<keyword evidence="5" id="KW-1185">Reference proteome</keyword>
<gene>
    <name evidence="4" type="ORF">Cfor_04453</name>
</gene>
<dbReference type="PIRSF" id="PIRSF005719">
    <property type="entry name" value="SMC"/>
    <property type="match status" value="1"/>
</dbReference>
<dbReference type="InParanoid" id="A0A6L2PAN0"/>
<dbReference type="Gene3D" id="3.30.70.1620">
    <property type="match status" value="1"/>
</dbReference>
<dbReference type="SUPFAM" id="SSF52540">
    <property type="entry name" value="P-loop containing nucleoside triphosphate hydrolases"/>
    <property type="match status" value="1"/>
</dbReference>
<organism evidence="4 5">
    <name type="scientific">Coptotermes formosanus</name>
    <name type="common">Formosan subterranean termite</name>
    <dbReference type="NCBI Taxonomy" id="36987"/>
    <lineage>
        <taxon>Eukaryota</taxon>
        <taxon>Metazoa</taxon>
        <taxon>Ecdysozoa</taxon>
        <taxon>Arthropoda</taxon>
        <taxon>Hexapoda</taxon>
        <taxon>Insecta</taxon>
        <taxon>Pterygota</taxon>
        <taxon>Neoptera</taxon>
        <taxon>Polyneoptera</taxon>
        <taxon>Dictyoptera</taxon>
        <taxon>Blattodea</taxon>
        <taxon>Blattoidea</taxon>
        <taxon>Termitoidae</taxon>
        <taxon>Rhinotermitidae</taxon>
        <taxon>Coptotermes</taxon>
    </lineage>
</organism>
<dbReference type="Pfam" id="PF02463">
    <property type="entry name" value="SMC_N"/>
    <property type="match status" value="1"/>
</dbReference>
<proteinExistence type="predicted"/>
<evidence type="ECO:0000256" key="2">
    <source>
        <dbReference type="SAM" id="Coils"/>
    </source>
</evidence>
<dbReference type="Gene3D" id="3.40.50.300">
    <property type="entry name" value="P-loop containing nucleotide triphosphate hydrolases"/>
    <property type="match status" value="2"/>
</dbReference>
<comment type="caution">
    <text evidence="4">The sequence shown here is derived from an EMBL/GenBank/DDBJ whole genome shotgun (WGS) entry which is preliminary data.</text>
</comment>
<dbReference type="GO" id="GO:0005524">
    <property type="term" value="F:ATP binding"/>
    <property type="evidence" value="ECO:0007669"/>
    <property type="project" value="InterPro"/>
</dbReference>
<keyword evidence="1 2" id="KW-0175">Coiled coil</keyword>
<evidence type="ECO:0000313" key="4">
    <source>
        <dbReference type="EMBL" id="GFG29386.1"/>
    </source>
</evidence>
<feature type="domain" description="SMC hinge" evidence="3">
    <location>
        <begin position="487"/>
        <end position="600"/>
    </location>
</feature>
<dbReference type="GO" id="GO:0005694">
    <property type="term" value="C:chromosome"/>
    <property type="evidence" value="ECO:0007669"/>
    <property type="project" value="InterPro"/>
</dbReference>
<accession>A0A6L2PAN0</accession>
<dbReference type="PANTHER" id="PTHR43977">
    <property type="entry name" value="STRUCTURAL MAINTENANCE OF CHROMOSOMES PROTEIN 3"/>
    <property type="match status" value="1"/>
</dbReference>
<dbReference type="GO" id="GO:0016887">
    <property type="term" value="F:ATP hydrolysis activity"/>
    <property type="evidence" value="ECO:0007669"/>
    <property type="project" value="InterPro"/>
</dbReference>
<dbReference type="Proteomes" id="UP000502823">
    <property type="component" value="Unassembled WGS sequence"/>
</dbReference>
<protein>
    <recommendedName>
        <fullName evidence="3">SMC hinge domain-containing protein</fullName>
    </recommendedName>
</protein>
<evidence type="ECO:0000313" key="5">
    <source>
        <dbReference type="Proteomes" id="UP000502823"/>
    </source>
</evidence>
<name>A0A6L2PAN0_COPFO</name>
<dbReference type="InterPro" id="IPR010935">
    <property type="entry name" value="SMC_hinge"/>
</dbReference>